<dbReference type="Pfam" id="PF13520">
    <property type="entry name" value="AA_permease_2"/>
    <property type="match status" value="1"/>
</dbReference>
<dbReference type="PANTHER" id="PTHR42770:SF7">
    <property type="entry name" value="MEMBRANE PROTEIN"/>
    <property type="match status" value="1"/>
</dbReference>
<accession>A0ABQ3V2U9</accession>
<feature type="transmembrane region" description="Helical" evidence="6">
    <location>
        <begin position="351"/>
        <end position="371"/>
    </location>
</feature>
<dbReference type="PANTHER" id="PTHR42770">
    <property type="entry name" value="AMINO ACID TRANSPORTER-RELATED"/>
    <property type="match status" value="1"/>
</dbReference>
<evidence type="ECO:0000313" key="8">
    <source>
        <dbReference type="Proteomes" id="UP000654345"/>
    </source>
</evidence>
<comment type="subcellular location">
    <subcellularLocation>
        <location evidence="1">Cell membrane</location>
        <topology evidence="1">Multi-pass membrane protein</topology>
    </subcellularLocation>
</comment>
<dbReference type="Proteomes" id="UP000654345">
    <property type="component" value="Unassembled WGS sequence"/>
</dbReference>
<protein>
    <recommendedName>
        <fullName evidence="9">Amino acid permease</fullName>
    </recommendedName>
</protein>
<feature type="transmembrane region" description="Helical" evidence="6">
    <location>
        <begin position="58"/>
        <end position="81"/>
    </location>
</feature>
<evidence type="ECO:0000256" key="4">
    <source>
        <dbReference type="ARBA" id="ARBA00022989"/>
    </source>
</evidence>
<dbReference type="EMBL" id="BNJG01000003">
    <property type="protein sequence ID" value="GHO59220.1"/>
    <property type="molecule type" value="Genomic_DNA"/>
</dbReference>
<evidence type="ECO:0000313" key="7">
    <source>
        <dbReference type="EMBL" id="GHO59220.1"/>
    </source>
</evidence>
<feature type="transmembrane region" description="Helical" evidence="6">
    <location>
        <begin position="383"/>
        <end position="410"/>
    </location>
</feature>
<evidence type="ECO:0008006" key="9">
    <source>
        <dbReference type="Google" id="ProtNLM"/>
    </source>
</evidence>
<reference evidence="7 8" key="1">
    <citation type="journal article" date="2021" name="Int. J. Syst. Evol. Microbiol.">
        <title>Reticulibacter mediterranei gen. nov., sp. nov., within the new family Reticulibacteraceae fam. nov., and Ktedonospora formicarum gen. nov., sp. nov., Ktedonobacter robiniae sp. nov., Dictyobacter formicarum sp. nov. and Dictyobacter arantiisoli sp. nov., belonging to the class Ktedonobacteria.</title>
        <authorList>
            <person name="Yabe S."/>
            <person name="Zheng Y."/>
            <person name="Wang C.M."/>
            <person name="Sakai Y."/>
            <person name="Abe K."/>
            <person name="Yokota A."/>
            <person name="Donadio S."/>
            <person name="Cavaletti L."/>
            <person name="Monciardini P."/>
        </authorList>
    </citation>
    <scope>NUCLEOTIDE SEQUENCE [LARGE SCALE GENOMIC DNA]</scope>
    <source>
        <strain evidence="7 8">SOSP1-30</strain>
    </source>
</reference>
<dbReference type="Gene3D" id="1.20.1740.10">
    <property type="entry name" value="Amino acid/polyamine transporter I"/>
    <property type="match status" value="1"/>
</dbReference>
<organism evidence="7 8">
    <name type="scientific">Ktedonobacter robiniae</name>
    <dbReference type="NCBI Taxonomy" id="2778365"/>
    <lineage>
        <taxon>Bacteria</taxon>
        <taxon>Bacillati</taxon>
        <taxon>Chloroflexota</taxon>
        <taxon>Ktedonobacteria</taxon>
        <taxon>Ktedonobacterales</taxon>
        <taxon>Ktedonobacteraceae</taxon>
        <taxon>Ktedonobacter</taxon>
    </lineage>
</organism>
<feature type="transmembrane region" description="Helical" evidence="6">
    <location>
        <begin position="422"/>
        <end position="444"/>
    </location>
</feature>
<keyword evidence="8" id="KW-1185">Reference proteome</keyword>
<dbReference type="PIRSF" id="PIRSF006060">
    <property type="entry name" value="AA_transporter"/>
    <property type="match status" value="1"/>
</dbReference>
<feature type="transmembrane region" description="Helical" evidence="6">
    <location>
        <begin position="464"/>
        <end position="483"/>
    </location>
</feature>
<evidence type="ECO:0000256" key="3">
    <source>
        <dbReference type="ARBA" id="ARBA00022692"/>
    </source>
</evidence>
<sequence>MAPPISTQPHDALLPSERYVQQTMPAVFGSLDMTSLFLLNVFWVTNITPLAAGGAVSFTYWTICGLLFFVPCSLVMAQLAYLYPSVGGIYNWTHHILGSRWAFFVGLCAWLPGILSMINACAASISLLQFLNATWLSEPWQQGCAIVALLLLTWGISAQRTRVVQHMLNVAVAAMGIATCLLMTAVGMWLLGGHPSMTNFADAAGWRLTLGPQGNLALLGSATLALFGSNMPLALAGEVRHRKTLPRHLAWGTLLTLGGYLVFTLGVLVIEGAGAAQQTFNPMALLIGTVDHAFGKAVGSIMAFCLLLYFLMIPVALNLCFSRLLVVAALHRQISMHFAQLNRQRVPAIALRNQVLIAITFTGLIYIAVPLFNLKQSADLSSIAYNVLGAGLLLVWAISFVFPFLLLAIVARRQGPAFRQVCLIPFPLLAISVVTGVCICLVTFVTTLTNSFIPTLLPNETWSWVVGAVAGVSLMISALYSMFSNSEAQWQALQEQNIEASVALAPQGQHQQKGQAN</sequence>
<name>A0ABQ3V2U9_9CHLR</name>
<comment type="caution">
    <text evidence="7">The sequence shown here is derived from an EMBL/GenBank/DDBJ whole genome shotgun (WGS) entry which is preliminary data.</text>
</comment>
<keyword evidence="2" id="KW-1003">Cell membrane</keyword>
<feature type="transmembrane region" description="Helical" evidence="6">
    <location>
        <begin position="216"/>
        <end position="237"/>
    </location>
</feature>
<feature type="transmembrane region" description="Helical" evidence="6">
    <location>
        <begin position="249"/>
        <end position="270"/>
    </location>
</feature>
<feature type="transmembrane region" description="Helical" evidence="6">
    <location>
        <begin position="301"/>
        <end position="330"/>
    </location>
</feature>
<gene>
    <name evidence="7" type="ORF">KSB_76950</name>
</gene>
<feature type="transmembrane region" description="Helical" evidence="6">
    <location>
        <begin position="101"/>
        <end position="128"/>
    </location>
</feature>
<evidence type="ECO:0000256" key="5">
    <source>
        <dbReference type="ARBA" id="ARBA00023136"/>
    </source>
</evidence>
<keyword evidence="3 6" id="KW-0812">Transmembrane</keyword>
<feature type="transmembrane region" description="Helical" evidence="6">
    <location>
        <begin position="170"/>
        <end position="191"/>
    </location>
</feature>
<evidence type="ECO:0000256" key="1">
    <source>
        <dbReference type="ARBA" id="ARBA00004651"/>
    </source>
</evidence>
<dbReference type="InterPro" id="IPR002293">
    <property type="entry name" value="AA/rel_permease1"/>
</dbReference>
<proteinExistence type="predicted"/>
<evidence type="ECO:0000256" key="6">
    <source>
        <dbReference type="SAM" id="Phobius"/>
    </source>
</evidence>
<evidence type="ECO:0000256" key="2">
    <source>
        <dbReference type="ARBA" id="ARBA00022475"/>
    </source>
</evidence>
<keyword evidence="5 6" id="KW-0472">Membrane</keyword>
<feature type="transmembrane region" description="Helical" evidence="6">
    <location>
        <begin position="140"/>
        <end position="158"/>
    </location>
</feature>
<keyword evidence="4 6" id="KW-1133">Transmembrane helix</keyword>
<dbReference type="InterPro" id="IPR050367">
    <property type="entry name" value="APC_superfamily"/>
</dbReference>